<protein>
    <submittedName>
        <fullName evidence="3">Serine hydrolase</fullName>
    </submittedName>
</protein>
<reference evidence="3" key="1">
    <citation type="submission" date="2023-03" db="EMBL/GenBank/DDBJ databases">
        <authorList>
            <person name="Shen W."/>
            <person name="Cai J."/>
        </authorList>
    </citation>
    <scope>NUCLEOTIDE SEQUENCE</scope>
    <source>
        <strain evidence="3">B226-2</strain>
    </source>
</reference>
<evidence type="ECO:0000259" key="2">
    <source>
        <dbReference type="Pfam" id="PF00144"/>
    </source>
</evidence>
<dbReference type="Pfam" id="PF00144">
    <property type="entry name" value="Beta-lactamase"/>
    <property type="match status" value="1"/>
</dbReference>
<dbReference type="InterPro" id="IPR001466">
    <property type="entry name" value="Beta-lactam-related"/>
</dbReference>
<evidence type="ECO:0000313" key="4">
    <source>
        <dbReference type="Proteomes" id="UP001256711"/>
    </source>
</evidence>
<dbReference type="PANTHER" id="PTHR43283">
    <property type="entry name" value="BETA-LACTAMASE-RELATED"/>
    <property type="match status" value="1"/>
</dbReference>
<dbReference type="InterPro" id="IPR012338">
    <property type="entry name" value="Beta-lactam/transpept-like"/>
</dbReference>
<dbReference type="RefSeq" id="WP_311835084.1">
    <property type="nucleotide sequence ID" value="NZ_JARQBJ010000002.1"/>
</dbReference>
<accession>A0AAW8TXG7</accession>
<evidence type="ECO:0000256" key="1">
    <source>
        <dbReference type="ARBA" id="ARBA00022801"/>
    </source>
</evidence>
<dbReference type="EMBL" id="JARQBJ010000002">
    <property type="protein sequence ID" value="MDT2809617.1"/>
    <property type="molecule type" value="Genomic_DNA"/>
</dbReference>
<dbReference type="SUPFAM" id="SSF56601">
    <property type="entry name" value="beta-lactamase/transpeptidase-like"/>
    <property type="match status" value="1"/>
</dbReference>
<dbReference type="AlphaFoldDB" id="A0AAW8TXG7"/>
<feature type="domain" description="Beta-lactamase-related" evidence="2">
    <location>
        <begin position="11"/>
        <end position="320"/>
    </location>
</feature>
<dbReference type="GO" id="GO:0016787">
    <property type="term" value="F:hydrolase activity"/>
    <property type="evidence" value="ECO:0007669"/>
    <property type="project" value="UniProtKB-KW"/>
</dbReference>
<keyword evidence="1 3" id="KW-0378">Hydrolase</keyword>
<comment type="caution">
    <text evidence="3">The sequence shown here is derived from an EMBL/GenBank/DDBJ whole genome shotgun (WGS) entry which is preliminary data.</text>
</comment>
<proteinExistence type="predicted"/>
<sequence>MYPKTREIITKKRLEQVYPGVTLGFLTQEAEAFYAMGKAAVLPFEEQMTMYKRFDVASLTKVVCTATVLLRLWEQGEICWDEPLRRYLPDFADGRVTLRHLLTHTSALRTWIPNRDQLNGVELRQAYLKMHAEADLGETVLYTDAGTILLGFMLEALYQQDVITVFQEQVLDPLGMGHSGFLPELTERKEIVPTEKTSTGVLRGVTHDPKARVLGPHAGNAGLFSDLGDLARFSRMYLQHGVSASGKQFLQEATIAELLQDQTPLKNGNRSLGWDLRPGKSDCPALFHTGYTGTFLLLDVAAQEAMIFLSNRLHPTDERVAYLKERDEIIACYQNERGVKS</sequence>
<dbReference type="Gene3D" id="3.40.710.10">
    <property type="entry name" value="DD-peptidase/beta-lactamase superfamily"/>
    <property type="match status" value="1"/>
</dbReference>
<gene>
    <name evidence="3" type="ORF">P7H43_03905</name>
</gene>
<dbReference type="InterPro" id="IPR050789">
    <property type="entry name" value="Diverse_Enzym_Activities"/>
</dbReference>
<dbReference type="Proteomes" id="UP001256711">
    <property type="component" value="Unassembled WGS sequence"/>
</dbReference>
<dbReference type="PANTHER" id="PTHR43283:SF11">
    <property type="entry name" value="BETA-LACTAMASE-RELATED DOMAIN-CONTAINING PROTEIN"/>
    <property type="match status" value="1"/>
</dbReference>
<organism evidence="3 4">
    <name type="scientific">Enterococcus asini</name>
    <dbReference type="NCBI Taxonomy" id="57732"/>
    <lineage>
        <taxon>Bacteria</taxon>
        <taxon>Bacillati</taxon>
        <taxon>Bacillota</taxon>
        <taxon>Bacilli</taxon>
        <taxon>Lactobacillales</taxon>
        <taxon>Enterococcaceae</taxon>
        <taxon>Enterococcus</taxon>
    </lineage>
</organism>
<evidence type="ECO:0000313" key="3">
    <source>
        <dbReference type="EMBL" id="MDT2809617.1"/>
    </source>
</evidence>
<name>A0AAW8TXG7_9ENTE</name>